<keyword evidence="1" id="KW-0812">Transmembrane</keyword>
<dbReference type="AlphaFoldDB" id="A0AAV5VSB4"/>
<keyword evidence="1" id="KW-0472">Membrane</keyword>
<sequence length="148" mass="16557">MNFVILPAAIIFIGLGFDGTFGFDASLTAFYVFSLHPVAHSSTLLIVTPAYREKVKLFIQKGCKRVQQVVATENSRLPNMSFYISPVLQQRILYSLHGIFAISTVLNIVALLCLIKFTPPQQATIRNYLLLIQVQLLKTFHGGILLLF</sequence>
<comment type="caution">
    <text evidence="2">The sequence shown here is derived from an EMBL/GenBank/DDBJ whole genome shotgun (WGS) entry which is preliminary data.</text>
</comment>
<keyword evidence="3" id="KW-1185">Reference proteome</keyword>
<reference evidence="2" key="1">
    <citation type="submission" date="2023-10" db="EMBL/GenBank/DDBJ databases">
        <title>Genome assembly of Pristionchus species.</title>
        <authorList>
            <person name="Yoshida K."/>
            <person name="Sommer R.J."/>
        </authorList>
    </citation>
    <scope>NUCLEOTIDE SEQUENCE</scope>
    <source>
        <strain evidence="2">RS5133</strain>
    </source>
</reference>
<dbReference type="InterPro" id="IPR053220">
    <property type="entry name" value="Nematode_rcpt-like_serp_H"/>
</dbReference>
<proteinExistence type="predicted"/>
<evidence type="ECO:0000313" key="3">
    <source>
        <dbReference type="Proteomes" id="UP001432322"/>
    </source>
</evidence>
<name>A0AAV5VSB4_9BILA</name>
<dbReference type="EMBL" id="BTSY01000004">
    <property type="protein sequence ID" value="GMT22385.1"/>
    <property type="molecule type" value="Genomic_DNA"/>
</dbReference>
<dbReference type="PANTHER" id="PTHR22941">
    <property type="entry name" value="SERPENTINE RECEPTOR"/>
    <property type="match status" value="1"/>
</dbReference>
<evidence type="ECO:0000256" key="1">
    <source>
        <dbReference type="SAM" id="Phobius"/>
    </source>
</evidence>
<dbReference type="Proteomes" id="UP001432322">
    <property type="component" value="Unassembled WGS sequence"/>
</dbReference>
<dbReference type="PANTHER" id="PTHR22941:SF26">
    <property type="entry name" value="SERPENTINE RECEPTOR, CLASS H"/>
    <property type="match status" value="1"/>
</dbReference>
<evidence type="ECO:0000313" key="2">
    <source>
        <dbReference type="EMBL" id="GMT22385.1"/>
    </source>
</evidence>
<feature type="transmembrane region" description="Helical" evidence="1">
    <location>
        <begin position="127"/>
        <end position="147"/>
    </location>
</feature>
<evidence type="ECO:0008006" key="4">
    <source>
        <dbReference type="Google" id="ProtNLM"/>
    </source>
</evidence>
<organism evidence="2 3">
    <name type="scientific">Pristionchus fissidentatus</name>
    <dbReference type="NCBI Taxonomy" id="1538716"/>
    <lineage>
        <taxon>Eukaryota</taxon>
        <taxon>Metazoa</taxon>
        <taxon>Ecdysozoa</taxon>
        <taxon>Nematoda</taxon>
        <taxon>Chromadorea</taxon>
        <taxon>Rhabditida</taxon>
        <taxon>Rhabditina</taxon>
        <taxon>Diplogasteromorpha</taxon>
        <taxon>Diplogasteroidea</taxon>
        <taxon>Neodiplogasteridae</taxon>
        <taxon>Pristionchus</taxon>
    </lineage>
</organism>
<keyword evidence="1" id="KW-1133">Transmembrane helix</keyword>
<gene>
    <name evidence="2" type="ORF">PFISCL1PPCAC_13682</name>
</gene>
<accession>A0AAV5VSB4</accession>
<feature type="transmembrane region" description="Helical" evidence="1">
    <location>
        <begin position="92"/>
        <end position="115"/>
    </location>
</feature>
<protein>
    <recommendedName>
        <fullName evidence="4">G protein-coupled receptor</fullName>
    </recommendedName>
</protein>